<dbReference type="HOGENOM" id="CLU_2926366_0_0_1"/>
<accession>A0A0E0QYZ0</accession>
<reference evidence="3" key="1">
    <citation type="submission" date="2013-06" db="EMBL/GenBank/DDBJ databases">
        <authorList>
            <person name="Zhao Q."/>
        </authorList>
    </citation>
    <scope>NUCLEOTIDE SEQUENCE</scope>
    <source>
        <strain evidence="3">cv. W1943</strain>
    </source>
</reference>
<evidence type="ECO:0000313" key="2">
    <source>
        <dbReference type="EnsemblPlants" id="ORUFI10G10070.1"/>
    </source>
</evidence>
<reference evidence="2" key="2">
    <citation type="submission" date="2015-06" db="UniProtKB">
        <authorList>
            <consortium name="EnsemblPlants"/>
        </authorList>
    </citation>
    <scope>IDENTIFICATION</scope>
</reference>
<protein>
    <submittedName>
        <fullName evidence="2">Uncharacterized protein</fullName>
    </submittedName>
</protein>
<evidence type="ECO:0000313" key="3">
    <source>
        <dbReference type="Proteomes" id="UP000008022"/>
    </source>
</evidence>
<dbReference type="Proteomes" id="UP000008022">
    <property type="component" value="Unassembled WGS sequence"/>
</dbReference>
<dbReference type="EnsemblPlants" id="ORUFI10G10070.1">
    <property type="protein sequence ID" value="ORUFI10G10070.1"/>
    <property type="gene ID" value="ORUFI10G10070"/>
</dbReference>
<feature type="compositionally biased region" description="Basic and acidic residues" evidence="1">
    <location>
        <begin position="45"/>
        <end position="62"/>
    </location>
</feature>
<feature type="region of interest" description="Disordered" evidence="1">
    <location>
        <begin position="25"/>
        <end position="62"/>
    </location>
</feature>
<feature type="compositionally biased region" description="Polar residues" evidence="1">
    <location>
        <begin position="25"/>
        <end position="39"/>
    </location>
</feature>
<sequence>MALGERVRKIKRGAGKCFKVTGDSQVVRSEVQPQQQQMDNEGDRDELRKKPFDSWDHRFIDN</sequence>
<dbReference type="AlphaFoldDB" id="A0A0E0QYZ0"/>
<name>A0A0E0QYZ0_ORYRU</name>
<dbReference type="Gramene" id="ORUFI10G10070.1">
    <property type="protein sequence ID" value="ORUFI10G10070.1"/>
    <property type="gene ID" value="ORUFI10G10070"/>
</dbReference>
<organism evidence="2 3">
    <name type="scientific">Oryza rufipogon</name>
    <name type="common">Brownbeard rice</name>
    <name type="synonym">Asian wild rice</name>
    <dbReference type="NCBI Taxonomy" id="4529"/>
    <lineage>
        <taxon>Eukaryota</taxon>
        <taxon>Viridiplantae</taxon>
        <taxon>Streptophyta</taxon>
        <taxon>Embryophyta</taxon>
        <taxon>Tracheophyta</taxon>
        <taxon>Spermatophyta</taxon>
        <taxon>Magnoliopsida</taxon>
        <taxon>Liliopsida</taxon>
        <taxon>Poales</taxon>
        <taxon>Poaceae</taxon>
        <taxon>BOP clade</taxon>
        <taxon>Oryzoideae</taxon>
        <taxon>Oryzeae</taxon>
        <taxon>Oryzinae</taxon>
        <taxon>Oryza</taxon>
    </lineage>
</organism>
<proteinExistence type="predicted"/>
<keyword evidence="3" id="KW-1185">Reference proteome</keyword>
<evidence type="ECO:0000256" key="1">
    <source>
        <dbReference type="SAM" id="MobiDB-lite"/>
    </source>
</evidence>